<dbReference type="AlphaFoldDB" id="A0A6G4XMU2"/>
<reference evidence="2 3" key="1">
    <citation type="submission" date="2020-02" db="EMBL/GenBank/DDBJ databases">
        <title>Whole-genome analyses of novel actinobacteria.</title>
        <authorList>
            <person name="Sahin N."/>
            <person name="Tokatli A."/>
        </authorList>
    </citation>
    <scope>NUCLEOTIDE SEQUENCE [LARGE SCALE GENOMIC DNA]</scope>
    <source>
        <strain evidence="2 3">YC504</strain>
    </source>
</reference>
<name>A0A6G4XMU2_9ACTN</name>
<gene>
    <name evidence="2" type="ORF">G6045_24270</name>
</gene>
<keyword evidence="3" id="KW-1185">Reference proteome</keyword>
<organism evidence="2 3">
    <name type="scientific">Streptomyces mesophilus</name>
    <dbReference type="NCBI Taxonomy" id="1775132"/>
    <lineage>
        <taxon>Bacteria</taxon>
        <taxon>Bacillati</taxon>
        <taxon>Actinomycetota</taxon>
        <taxon>Actinomycetes</taxon>
        <taxon>Kitasatosporales</taxon>
        <taxon>Streptomycetaceae</taxon>
        <taxon>Streptomyces</taxon>
    </lineage>
</organism>
<dbReference type="InterPro" id="IPR037883">
    <property type="entry name" value="Knr4/Smi1-like_sf"/>
</dbReference>
<feature type="domain" description="Knr4/Smi1-like" evidence="1">
    <location>
        <begin position="31"/>
        <end position="145"/>
    </location>
</feature>
<dbReference type="RefSeq" id="WP_165334196.1">
    <property type="nucleotide sequence ID" value="NZ_JAAKZW010000115.1"/>
</dbReference>
<evidence type="ECO:0000259" key="1">
    <source>
        <dbReference type="Pfam" id="PF09346"/>
    </source>
</evidence>
<dbReference type="EMBL" id="JAAKZW010000115">
    <property type="protein sequence ID" value="NGO78748.1"/>
    <property type="molecule type" value="Genomic_DNA"/>
</dbReference>
<protein>
    <submittedName>
        <fullName evidence="2">SMI1/KNR4 family protein</fullName>
    </submittedName>
</protein>
<sequence>MTDDELFDAVEARVREGRPTDFPQQLPLPGPAALAAVEDFERIVGRPMPPLVRRIYLEMADGGIGPFGGICALEDEGMLDGYVEYLTARLDPEDPPPPPAGVLFFCDMGCAQWFLLDCRHPDGQMWWWEEGDRYKLDLTFPQWLESWLSGRSWSERGATEAINSLKLSDESWIGPWATEGLAIEMPDGP</sequence>
<dbReference type="SUPFAM" id="SSF160631">
    <property type="entry name" value="SMI1/KNR4-like"/>
    <property type="match status" value="1"/>
</dbReference>
<dbReference type="Proteomes" id="UP000481109">
    <property type="component" value="Unassembled WGS sequence"/>
</dbReference>
<proteinExistence type="predicted"/>
<accession>A0A6G4XMU2</accession>
<dbReference type="InterPro" id="IPR018958">
    <property type="entry name" value="Knr4/Smi1-like_dom"/>
</dbReference>
<evidence type="ECO:0000313" key="3">
    <source>
        <dbReference type="Proteomes" id="UP000481109"/>
    </source>
</evidence>
<dbReference type="Pfam" id="PF09346">
    <property type="entry name" value="SMI1_KNR4"/>
    <property type="match status" value="1"/>
</dbReference>
<comment type="caution">
    <text evidence="2">The sequence shown here is derived from an EMBL/GenBank/DDBJ whole genome shotgun (WGS) entry which is preliminary data.</text>
</comment>
<evidence type="ECO:0000313" key="2">
    <source>
        <dbReference type="EMBL" id="NGO78748.1"/>
    </source>
</evidence>